<sequence length="51" mass="5693">MHLIITDPAHLLNFSGGIVNLSKPQRISQRKNLGGSIPKNLWRHVSKFQSG</sequence>
<protein>
    <submittedName>
        <fullName evidence="1">Uncharacterized protein</fullName>
    </submittedName>
</protein>
<accession>U5C052</accession>
<name>U5C052_9BACT</name>
<proteinExistence type="predicted"/>
<keyword evidence="2" id="KW-1185">Reference proteome</keyword>
<evidence type="ECO:0000313" key="2">
    <source>
        <dbReference type="Proteomes" id="UP000016843"/>
    </source>
</evidence>
<reference evidence="1 2" key="1">
    <citation type="journal article" date="2013" name="Genome Announc.">
        <title>Draft Genome Sequence of the Psychrophilic and Alkaliphilic Rhodonellum psychrophilum Strain GCM71T.</title>
        <authorList>
            <person name="Hauptmann A.L."/>
            <person name="Glaring M.A."/>
            <person name="Hallin P.F."/>
            <person name="Prieme A."/>
            <person name="Stougaard P."/>
        </authorList>
    </citation>
    <scope>NUCLEOTIDE SEQUENCE [LARGE SCALE GENOMIC DNA]</scope>
    <source>
        <strain evidence="1 2">GCM71</strain>
    </source>
</reference>
<evidence type="ECO:0000313" key="1">
    <source>
        <dbReference type="EMBL" id="ERM82296.1"/>
    </source>
</evidence>
<dbReference type="AlphaFoldDB" id="U5C052"/>
<comment type="caution">
    <text evidence="1">The sequence shown here is derived from an EMBL/GenBank/DDBJ whole genome shotgun (WGS) entry which is preliminary data.</text>
</comment>
<dbReference type="EMBL" id="AWXR01000029">
    <property type="protein sequence ID" value="ERM82296.1"/>
    <property type="molecule type" value="Genomic_DNA"/>
</dbReference>
<organism evidence="1 2">
    <name type="scientific">Rhodonellum psychrophilum GCM71 = DSM 17998</name>
    <dbReference type="NCBI Taxonomy" id="1123057"/>
    <lineage>
        <taxon>Bacteria</taxon>
        <taxon>Pseudomonadati</taxon>
        <taxon>Bacteroidota</taxon>
        <taxon>Cytophagia</taxon>
        <taxon>Cytophagales</taxon>
        <taxon>Cytophagaceae</taxon>
        <taxon>Rhodonellum</taxon>
    </lineage>
</organism>
<gene>
    <name evidence="1" type="ORF">P872_18575</name>
</gene>
<dbReference type="Proteomes" id="UP000016843">
    <property type="component" value="Unassembled WGS sequence"/>
</dbReference>